<reference evidence="2" key="1">
    <citation type="submission" date="2021-06" db="EMBL/GenBank/DDBJ databases">
        <authorList>
            <consortium name="DOE Joint Genome Institute"/>
            <person name="Mondo S.J."/>
            <person name="Amses K.R."/>
            <person name="Simmons D.R."/>
            <person name="Longcore J.E."/>
            <person name="Seto K."/>
            <person name="Alves G.H."/>
            <person name="Bonds A.E."/>
            <person name="Quandt C.A."/>
            <person name="Davis W.J."/>
            <person name="Chang Y."/>
            <person name="Letcher P.M."/>
            <person name="Powell M.J."/>
            <person name="Kuo A."/>
            <person name="Labutti K."/>
            <person name="Pangilinan J."/>
            <person name="Andreopoulos W."/>
            <person name="Tritt A."/>
            <person name="Riley R."/>
            <person name="Hundley H."/>
            <person name="Johnson J."/>
            <person name="Lipzen A."/>
            <person name="Barry K."/>
            <person name="Berbee M.L."/>
            <person name="Buchler N.E."/>
            <person name="Grigoriev I.V."/>
            <person name="Spatafora J.W."/>
            <person name="Stajich J.E."/>
            <person name="James T.Y."/>
        </authorList>
    </citation>
    <scope>NUCLEOTIDE SEQUENCE</scope>
    <source>
        <strain evidence="2">AG</strain>
    </source>
</reference>
<dbReference type="Proteomes" id="UP001206595">
    <property type="component" value="Unassembled WGS sequence"/>
</dbReference>
<keyword evidence="3" id="KW-1185">Reference proteome</keyword>
<comment type="caution">
    <text evidence="2">The sequence shown here is derived from an EMBL/GenBank/DDBJ whole genome shotgun (WGS) entry which is preliminary data.</text>
</comment>
<proteinExistence type="predicted"/>
<keyword evidence="1" id="KW-0812">Transmembrane</keyword>
<organism evidence="2 3">
    <name type="scientific">Umbelopsis ramanniana AG</name>
    <dbReference type="NCBI Taxonomy" id="1314678"/>
    <lineage>
        <taxon>Eukaryota</taxon>
        <taxon>Fungi</taxon>
        <taxon>Fungi incertae sedis</taxon>
        <taxon>Mucoromycota</taxon>
        <taxon>Mucoromycotina</taxon>
        <taxon>Umbelopsidomycetes</taxon>
        <taxon>Umbelopsidales</taxon>
        <taxon>Umbelopsidaceae</taxon>
        <taxon>Umbelopsis</taxon>
    </lineage>
</organism>
<evidence type="ECO:0000256" key="1">
    <source>
        <dbReference type="SAM" id="Phobius"/>
    </source>
</evidence>
<gene>
    <name evidence="2" type="ORF">K450DRAFT_248021</name>
</gene>
<dbReference type="GeneID" id="75915506"/>
<name>A0AAD5HCU5_UMBRA</name>
<reference evidence="2" key="2">
    <citation type="journal article" date="2022" name="Proc. Natl. Acad. Sci. U.S.A.">
        <title>Diploid-dominant life cycles characterize the early evolution of Fungi.</title>
        <authorList>
            <person name="Amses K.R."/>
            <person name="Simmons D.R."/>
            <person name="Longcore J.E."/>
            <person name="Mondo S.J."/>
            <person name="Seto K."/>
            <person name="Jeronimo G.H."/>
            <person name="Bonds A.E."/>
            <person name="Quandt C.A."/>
            <person name="Davis W.J."/>
            <person name="Chang Y."/>
            <person name="Federici B.A."/>
            <person name="Kuo A."/>
            <person name="LaButti K."/>
            <person name="Pangilinan J."/>
            <person name="Andreopoulos W."/>
            <person name="Tritt A."/>
            <person name="Riley R."/>
            <person name="Hundley H."/>
            <person name="Johnson J."/>
            <person name="Lipzen A."/>
            <person name="Barry K."/>
            <person name="Lang B.F."/>
            <person name="Cuomo C.A."/>
            <person name="Buchler N.E."/>
            <person name="Grigoriev I.V."/>
            <person name="Spatafora J.W."/>
            <person name="Stajich J.E."/>
            <person name="James T.Y."/>
        </authorList>
    </citation>
    <scope>NUCLEOTIDE SEQUENCE</scope>
    <source>
        <strain evidence="2">AG</strain>
    </source>
</reference>
<accession>A0AAD5HCU5</accession>
<dbReference type="RefSeq" id="XP_051443268.1">
    <property type="nucleotide sequence ID" value="XM_051590162.1"/>
</dbReference>
<feature type="transmembrane region" description="Helical" evidence="1">
    <location>
        <begin position="22"/>
        <end position="41"/>
    </location>
</feature>
<evidence type="ECO:0000313" key="3">
    <source>
        <dbReference type="Proteomes" id="UP001206595"/>
    </source>
</evidence>
<keyword evidence="1" id="KW-0472">Membrane</keyword>
<sequence>MNISANCPCPFFFFPLYCVSSYFPLLFLSFSLPLILAWLIFSRRHLSKTTLFPLVLPAADL</sequence>
<evidence type="ECO:0000313" key="2">
    <source>
        <dbReference type="EMBL" id="KAI8578264.1"/>
    </source>
</evidence>
<dbReference type="EMBL" id="MU620931">
    <property type="protein sequence ID" value="KAI8578264.1"/>
    <property type="molecule type" value="Genomic_DNA"/>
</dbReference>
<dbReference type="AlphaFoldDB" id="A0AAD5HCU5"/>
<protein>
    <submittedName>
        <fullName evidence="2">Uncharacterized protein</fullName>
    </submittedName>
</protein>
<keyword evidence="1" id="KW-1133">Transmembrane helix</keyword>